<accession>A0ABR9XKY7</accession>
<dbReference type="InterPro" id="IPR003675">
    <property type="entry name" value="Rce1/LyrA-like_dom"/>
</dbReference>
<keyword evidence="4" id="KW-1185">Reference proteome</keyword>
<sequence length="240" mass="28239">MELNQGDDLSPKPGKTVLIIGIVLIFAFQLIFGRLLVLARLDSLTTLVLSRFIYISLVGLLYIYARKAEHQDFLLWDEHYPVEFYFKWVILLYLLTFAAQIVSAIPIWFGWHDNTAVLMKWMRIIVSRYWLLLFCAITAGITEELIFRGYLLTRLQQLFKNTYMPVIISATLFSVLHFSYFNLREIIFTFLIGIITGVHYQRYRNIHVLIIMHFFVDFVAFLLARYALLHHIKMPGMGLF</sequence>
<evidence type="ECO:0000313" key="4">
    <source>
        <dbReference type="Proteomes" id="UP000632774"/>
    </source>
</evidence>
<feature type="domain" description="CAAX prenyl protease 2/Lysostaphin resistance protein A-like" evidence="2">
    <location>
        <begin position="129"/>
        <end position="219"/>
    </location>
</feature>
<keyword evidence="3" id="KW-0482">Metalloprotease</keyword>
<feature type="transmembrane region" description="Helical" evidence="1">
    <location>
        <begin position="85"/>
        <end position="109"/>
    </location>
</feature>
<reference evidence="3 4" key="1">
    <citation type="submission" date="2020-10" db="EMBL/GenBank/DDBJ databases">
        <title>Mucilaginibacter mali sp. nov., isolated from rhizosphere soil of apple orchard.</title>
        <authorList>
            <person name="Lee J.-S."/>
            <person name="Kim H.S."/>
            <person name="Kim J.-S."/>
        </authorList>
    </citation>
    <scope>NUCLEOTIDE SEQUENCE [LARGE SCALE GENOMIC DNA]</scope>
    <source>
        <strain evidence="3 4">KCTC 23157</strain>
    </source>
</reference>
<keyword evidence="1" id="KW-0472">Membrane</keyword>
<feature type="transmembrane region" description="Helical" evidence="1">
    <location>
        <begin position="209"/>
        <end position="228"/>
    </location>
</feature>
<dbReference type="Proteomes" id="UP000632774">
    <property type="component" value="Unassembled WGS sequence"/>
</dbReference>
<dbReference type="EMBL" id="JADFFM010000002">
    <property type="protein sequence ID" value="MBE9667734.1"/>
    <property type="molecule type" value="Genomic_DNA"/>
</dbReference>
<keyword evidence="3" id="KW-0645">Protease</keyword>
<dbReference type="GO" id="GO:0008237">
    <property type="term" value="F:metallopeptidase activity"/>
    <property type="evidence" value="ECO:0007669"/>
    <property type="project" value="UniProtKB-KW"/>
</dbReference>
<dbReference type="Pfam" id="PF02517">
    <property type="entry name" value="Rce1-like"/>
    <property type="match status" value="1"/>
</dbReference>
<keyword evidence="1" id="KW-1133">Transmembrane helix</keyword>
<keyword evidence="3" id="KW-0378">Hydrolase</keyword>
<feature type="transmembrane region" description="Helical" evidence="1">
    <location>
        <begin position="163"/>
        <end position="181"/>
    </location>
</feature>
<feature type="transmembrane region" description="Helical" evidence="1">
    <location>
        <begin position="129"/>
        <end position="151"/>
    </location>
</feature>
<dbReference type="PANTHER" id="PTHR43592:SF15">
    <property type="entry name" value="CAAX AMINO TERMINAL PROTEASE FAMILY PROTEIN"/>
    <property type="match status" value="1"/>
</dbReference>
<name>A0ABR9XKY7_9SPHI</name>
<comment type="caution">
    <text evidence="3">The sequence shown here is derived from an EMBL/GenBank/DDBJ whole genome shotgun (WGS) entry which is preliminary data.</text>
</comment>
<evidence type="ECO:0000259" key="2">
    <source>
        <dbReference type="Pfam" id="PF02517"/>
    </source>
</evidence>
<organism evidence="3 4">
    <name type="scientific">Mucilaginibacter boryungensis</name>
    <dbReference type="NCBI Taxonomy" id="768480"/>
    <lineage>
        <taxon>Bacteria</taxon>
        <taxon>Pseudomonadati</taxon>
        <taxon>Bacteroidota</taxon>
        <taxon>Sphingobacteriia</taxon>
        <taxon>Sphingobacteriales</taxon>
        <taxon>Sphingobacteriaceae</taxon>
        <taxon>Mucilaginibacter</taxon>
    </lineage>
</organism>
<dbReference type="PANTHER" id="PTHR43592">
    <property type="entry name" value="CAAX AMINO TERMINAL PROTEASE"/>
    <property type="match status" value="1"/>
</dbReference>
<evidence type="ECO:0000256" key="1">
    <source>
        <dbReference type="SAM" id="Phobius"/>
    </source>
</evidence>
<proteinExistence type="predicted"/>
<keyword evidence="1" id="KW-0812">Transmembrane</keyword>
<gene>
    <name evidence="3" type="ORF">IRJ18_15275</name>
</gene>
<protein>
    <submittedName>
        <fullName evidence="3">CPBP family intramembrane metalloprotease</fullName>
    </submittedName>
</protein>
<feature type="transmembrane region" description="Helical" evidence="1">
    <location>
        <begin position="44"/>
        <end position="65"/>
    </location>
</feature>
<evidence type="ECO:0000313" key="3">
    <source>
        <dbReference type="EMBL" id="MBE9667734.1"/>
    </source>
</evidence>
<dbReference type="RefSeq" id="WP_194107180.1">
    <property type="nucleotide sequence ID" value="NZ_JADFFM010000002.1"/>
</dbReference>
<feature type="transmembrane region" description="Helical" evidence="1">
    <location>
        <begin position="17"/>
        <end position="37"/>
    </location>
</feature>